<dbReference type="PANTHER" id="PTHR28008:SF1">
    <property type="entry name" value="DOMAIN PROTEIN, PUTATIVE (AFU_ORTHOLOGUE AFUA_3G10980)-RELATED"/>
    <property type="match status" value="1"/>
</dbReference>
<keyword evidence="4" id="KW-1185">Reference proteome</keyword>
<dbReference type="NCBIfam" id="NF037970">
    <property type="entry name" value="vanZ_1"/>
    <property type="match status" value="1"/>
</dbReference>
<name>A0ABQ1N3K2_9BACT</name>
<feature type="transmembrane region" description="Helical" evidence="1">
    <location>
        <begin position="71"/>
        <end position="91"/>
    </location>
</feature>
<feature type="domain" description="VanZ-like" evidence="2">
    <location>
        <begin position="33"/>
        <end position="120"/>
    </location>
</feature>
<organism evidence="3 4">
    <name type="scientific">Marivirga lumbricoides</name>
    <dbReference type="NCBI Taxonomy" id="1046115"/>
    <lineage>
        <taxon>Bacteria</taxon>
        <taxon>Pseudomonadati</taxon>
        <taxon>Bacteroidota</taxon>
        <taxon>Cytophagia</taxon>
        <taxon>Cytophagales</taxon>
        <taxon>Marivirgaceae</taxon>
        <taxon>Marivirga</taxon>
    </lineage>
</organism>
<sequence length="123" mass="13955">MFFRYNLFAFLWVLLILLLGLAPGKSMPATDIWDVINFDKAAHFTVFVVLSFLLIVGFSKQYTFRALRYRAELFAVLVSFVYGLLIEIGQAFIPERSLELADLVANCLGALAGWGVFYLIYKA</sequence>
<proteinExistence type="predicted"/>
<reference evidence="4" key="1">
    <citation type="journal article" date="2019" name="Int. J. Syst. Evol. Microbiol.">
        <title>The Global Catalogue of Microorganisms (GCM) 10K type strain sequencing project: providing services to taxonomists for standard genome sequencing and annotation.</title>
        <authorList>
            <consortium name="The Broad Institute Genomics Platform"/>
            <consortium name="The Broad Institute Genome Sequencing Center for Infectious Disease"/>
            <person name="Wu L."/>
            <person name="Ma J."/>
        </authorList>
    </citation>
    <scope>NUCLEOTIDE SEQUENCE [LARGE SCALE GENOMIC DNA]</scope>
    <source>
        <strain evidence="4">CGMCC 1.10832</strain>
    </source>
</reference>
<accession>A0ABQ1N3K2</accession>
<feature type="transmembrane region" description="Helical" evidence="1">
    <location>
        <begin position="103"/>
        <end position="121"/>
    </location>
</feature>
<gene>
    <name evidence="3" type="ORF">GCM10011506_39100</name>
</gene>
<dbReference type="EMBL" id="BMEC01000014">
    <property type="protein sequence ID" value="GGC49644.1"/>
    <property type="molecule type" value="Genomic_DNA"/>
</dbReference>
<dbReference type="RefSeq" id="WP_188466813.1">
    <property type="nucleotide sequence ID" value="NZ_BAABHU010000014.1"/>
</dbReference>
<evidence type="ECO:0000259" key="2">
    <source>
        <dbReference type="Pfam" id="PF04892"/>
    </source>
</evidence>
<evidence type="ECO:0000256" key="1">
    <source>
        <dbReference type="SAM" id="Phobius"/>
    </source>
</evidence>
<protein>
    <recommendedName>
        <fullName evidence="2">VanZ-like domain-containing protein</fullName>
    </recommendedName>
</protein>
<keyword evidence="1" id="KW-1133">Transmembrane helix</keyword>
<keyword evidence="1" id="KW-0812">Transmembrane</keyword>
<evidence type="ECO:0000313" key="4">
    <source>
        <dbReference type="Proteomes" id="UP000636010"/>
    </source>
</evidence>
<dbReference type="Proteomes" id="UP000636010">
    <property type="component" value="Unassembled WGS sequence"/>
</dbReference>
<dbReference type="InterPro" id="IPR006976">
    <property type="entry name" value="VanZ-like"/>
</dbReference>
<keyword evidence="1" id="KW-0472">Membrane</keyword>
<evidence type="ECO:0000313" key="3">
    <source>
        <dbReference type="EMBL" id="GGC49644.1"/>
    </source>
</evidence>
<comment type="caution">
    <text evidence="3">The sequence shown here is derived from an EMBL/GenBank/DDBJ whole genome shotgun (WGS) entry which is preliminary data.</text>
</comment>
<dbReference type="PANTHER" id="PTHR28008">
    <property type="entry name" value="DOMAIN PROTEIN, PUTATIVE (AFU_ORTHOLOGUE AFUA_3G10980)-RELATED"/>
    <property type="match status" value="1"/>
</dbReference>
<dbReference type="Pfam" id="PF04892">
    <property type="entry name" value="VanZ"/>
    <property type="match status" value="1"/>
</dbReference>
<feature type="transmembrane region" description="Helical" evidence="1">
    <location>
        <begin position="40"/>
        <end position="59"/>
    </location>
</feature>